<organism evidence="1 2">
    <name type="scientific">Pseudomonas helleri</name>
    <dbReference type="NCBI Taxonomy" id="1608996"/>
    <lineage>
        <taxon>Bacteria</taxon>
        <taxon>Pseudomonadati</taxon>
        <taxon>Pseudomonadota</taxon>
        <taxon>Gammaproteobacteria</taxon>
        <taxon>Pseudomonadales</taxon>
        <taxon>Pseudomonadaceae</taxon>
        <taxon>Pseudomonas</taxon>
    </lineage>
</organism>
<evidence type="ECO:0000313" key="2">
    <source>
        <dbReference type="Proteomes" id="UP000478064"/>
    </source>
</evidence>
<comment type="caution">
    <text evidence="1">The sequence shown here is derived from an EMBL/GenBank/DDBJ whole genome shotgun (WGS) entry which is preliminary data.</text>
</comment>
<proteinExistence type="predicted"/>
<reference evidence="1 2" key="1">
    <citation type="submission" date="2019-10" db="EMBL/GenBank/DDBJ databases">
        <title>Evaluation of single-gene subtyping targets for Pseudomonas.</title>
        <authorList>
            <person name="Reichler S.J."/>
            <person name="Orsi R.H."/>
            <person name="Wiedmann M."/>
            <person name="Martin N.H."/>
            <person name="Murphy S.I."/>
        </authorList>
    </citation>
    <scope>NUCLEOTIDE SEQUENCE [LARGE SCALE GENOMIC DNA]</scope>
    <source>
        <strain evidence="1 2">FSL R10-1637</strain>
    </source>
</reference>
<dbReference type="EMBL" id="WIVU01000043">
    <property type="protein sequence ID" value="MQU07692.1"/>
    <property type="molecule type" value="Genomic_DNA"/>
</dbReference>
<protein>
    <submittedName>
        <fullName evidence="1">Uncharacterized protein</fullName>
    </submittedName>
</protein>
<gene>
    <name evidence="1" type="ORF">GHO27_18590</name>
</gene>
<dbReference type="Proteomes" id="UP000478064">
    <property type="component" value="Unassembled WGS sequence"/>
</dbReference>
<evidence type="ECO:0000313" key="1">
    <source>
        <dbReference type="EMBL" id="MQU07692.1"/>
    </source>
</evidence>
<name>A0A6L5HWD9_9PSED</name>
<accession>A0A6L5HWD9</accession>
<dbReference type="AlphaFoldDB" id="A0A6L5HWD9"/>
<sequence length="208" mass="23886">MEYVPAPLEEAVLEAVQRVADRFGITLDGSETNSAAIQEAIEDSLIPMQMYLDWAEAAHKFARDARKEERFYAAVSGELFLDPEYAQEDEITLEALAVYQLDSLIAATRAKNLTRVLRISTDIFEIQKLLGRREKLQEFSALAAERAKKRHQHMNAKKAELIEDWVKNGSGYESRADFVRIMSDLKGIKYRTLYEWIASHDREDHDDC</sequence>